<comment type="caution">
    <text evidence="1">The sequence shown here is derived from an EMBL/GenBank/DDBJ whole genome shotgun (WGS) entry which is preliminary data.</text>
</comment>
<dbReference type="Gene3D" id="3.20.20.70">
    <property type="entry name" value="Aldolase class I"/>
    <property type="match status" value="1"/>
</dbReference>
<dbReference type="RefSeq" id="WP_316966289.1">
    <property type="nucleotide sequence ID" value="NZ_JARFPK010000014.1"/>
</dbReference>
<organism evidence="1 2">
    <name type="scientific">Candidatus Methanocrinis natronophilus</name>
    <dbReference type="NCBI Taxonomy" id="3033396"/>
    <lineage>
        <taxon>Archaea</taxon>
        <taxon>Methanobacteriati</taxon>
        <taxon>Methanobacteriota</taxon>
        <taxon>Stenosarchaea group</taxon>
        <taxon>Methanomicrobia</taxon>
        <taxon>Methanotrichales</taxon>
        <taxon>Methanotrichaceae</taxon>
        <taxon>Methanocrinis</taxon>
    </lineage>
</organism>
<dbReference type="SUPFAM" id="SSF51395">
    <property type="entry name" value="FMN-linked oxidoreductases"/>
    <property type="match status" value="1"/>
</dbReference>
<dbReference type="NCBIfam" id="TIGR03277">
    <property type="entry name" value="methan_mark_9"/>
    <property type="match status" value="1"/>
</dbReference>
<dbReference type="Proteomes" id="UP001220010">
    <property type="component" value="Unassembled WGS sequence"/>
</dbReference>
<name>A0ABT5X776_9EURY</name>
<dbReference type="EMBL" id="JARFPK010000014">
    <property type="protein sequence ID" value="MDF0590542.1"/>
    <property type="molecule type" value="Genomic_DNA"/>
</dbReference>
<protein>
    <submittedName>
        <fullName evidence="1">Methanogenesis marker 9 domain-containing protein</fullName>
    </submittedName>
</protein>
<dbReference type="InterPro" id="IPR013785">
    <property type="entry name" value="Aldolase_TIM"/>
</dbReference>
<keyword evidence="2" id="KW-1185">Reference proteome</keyword>
<reference evidence="1 2" key="1">
    <citation type="submission" date="2023-03" db="EMBL/GenBank/DDBJ databases">
        <title>WGS of Methanotrichaceae archaeon Mx.</title>
        <authorList>
            <person name="Sorokin D.Y."/>
            <person name="Merkel A.Y."/>
        </authorList>
    </citation>
    <scope>NUCLEOTIDE SEQUENCE [LARGE SCALE GENOMIC DNA]</scope>
    <source>
        <strain evidence="1 2">Mx</strain>
    </source>
</reference>
<sequence>MLEIGYLKLDNPLGIVSPNGSSNLGSLNGSAGLVMLGRFDLSRVSPSEIRRAMEEGRIGSALGFSTSGGDIDELVEAGRMAAEEERLMEVVLPRTDDICEVVGAVKGTGAALSVRASPDAVGDIEALGRELKDAGADLLHLDLRRAGPGAAKVVKRISEGGSPPIMVRCEVGDFKAAKEILSMGADMISLSDKADPEFVDWLADALKRYQKIVGWYNAPKHICSGGDLRAISFCCPPVKSCPLLGALKKIDLTPQEFVDIKIALTRGTPLEPGEGTCFGSLAWCCKITKPCFMRDAVLKRGGISPDEYMRLKKKLSEDLLKR</sequence>
<gene>
    <name evidence="1" type="ORF">P0O15_05050</name>
</gene>
<accession>A0ABT5X776</accession>
<dbReference type="InterPro" id="IPR017671">
    <property type="entry name" value="Methan_mark_9"/>
</dbReference>
<evidence type="ECO:0000313" key="1">
    <source>
        <dbReference type="EMBL" id="MDF0590542.1"/>
    </source>
</evidence>
<proteinExistence type="predicted"/>
<evidence type="ECO:0000313" key="2">
    <source>
        <dbReference type="Proteomes" id="UP001220010"/>
    </source>
</evidence>